<proteinExistence type="predicted"/>
<comment type="caution">
    <text evidence="1">The sequence shown here is derived from an EMBL/GenBank/DDBJ whole genome shotgun (WGS) entry which is preliminary data.</text>
</comment>
<dbReference type="Proteomes" id="UP001303899">
    <property type="component" value="Unassembled WGS sequence"/>
</dbReference>
<evidence type="ECO:0000313" key="2">
    <source>
        <dbReference type="Proteomes" id="UP001303899"/>
    </source>
</evidence>
<dbReference type="Gene3D" id="2.40.50.120">
    <property type="match status" value="1"/>
</dbReference>
<keyword evidence="2" id="KW-1185">Reference proteome</keyword>
<evidence type="ECO:0000313" key="1">
    <source>
        <dbReference type="EMBL" id="MEA5403380.1"/>
    </source>
</evidence>
<reference evidence="1 2" key="1">
    <citation type="submission" date="2023-12" db="EMBL/GenBank/DDBJ databases">
        <title>Novel species of the genus Arcicella isolated from rivers.</title>
        <authorList>
            <person name="Lu H."/>
        </authorList>
    </citation>
    <scope>NUCLEOTIDE SEQUENCE [LARGE SCALE GENOMIC DNA]</scope>
    <source>
        <strain evidence="1 2">DC2W</strain>
    </source>
</reference>
<dbReference type="RefSeq" id="WP_323328833.1">
    <property type="nucleotide sequence ID" value="NZ_JAYGIL010000011.1"/>
</dbReference>
<sequence>MKQYLKIITALILTSCFGQTSTACYCINHLTIDSLPQMKEYDFIAHVKIIDDKIYKKPSKNDILAIGLLTFEVLELFKGEKINTIFELSKNSSCDIGVSNGEEWILFGKTINGKLSIQACDRNRRYKAIDGTRDWKYGSGFYELQSLRNLYKHDTQKFENEIRKEYFKNGNIEIEENYLNGKLNGERKIWYPNGKLFCHQVYINDTLDGKSEWFYQSGQIYDEDYYQKGKPSNVSRLYYDSTIEKSWKKLLIEDFYKTEDSLNFVYKRVQVQHETVYDSDGKTIISRGYNRLGKIQREETIDPNRNFRTVIYYHDNGLISSIGYYLKSVNYGRYQEYDKNGFRSRGWDYDENGKTIKNK</sequence>
<dbReference type="SUPFAM" id="SSF50242">
    <property type="entry name" value="TIMP-like"/>
    <property type="match status" value="1"/>
</dbReference>
<dbReference type="InterPro" id="IPR008993">
    <property type="entry name" value="TIMP-like_OB-fold"/>
</dbReference>
<evidence type="ECO:0008006" key="3">
    <source>
        <dbReference type="Google" id="ProtNLM"/>
    </source>
</evidence>
<dbReference type="PROSITE" id="PS51257">
    <property type="entry name" value="PROKAR_LIPOPROTEIN"/>
    <property type="match status" value="1"/>
</dbReference>
<organism evidence="1 2">
    <name type="scientific">Arcicella gelida</name>
    <dbReference type="NCBI Taxonomy" id="2984195"/>
    <lineage>
        <taxon>Bacteria</taxon>
        <taxon>Pseudomonadati</taxon>
        <taxon>Bacteroidota</taxon>
        <taxon>Cytophagia</taxon>
        <taxon>Cytophagales</taxon>
        <taxon>Flectobacillaceae</taxon>
        <taxon>Arcicella</taxon>
    </lineage>
</organism>
<gene>
    <name evidence="1" type="ORF">VB776_10665</name>
</gene>
<dbReference type="EMBL" id="JAYGIL010000011">
    <property type="protein sequence ID" value="MEA5403380.1"/>
    <property type="molecule type" value="Genomic_DNA"/>
</dbReference>
<dbReference type="Gene3D" id="3.90.930.1">
    <property type="match status" value="1"/>
</dbReference>
<dbReference type="InterPro" id="IPR011652">
    <property type="entry name" value="MORN_2"/>
</dbReference>
<dbReference type="SUPFAM" id="SSF82185">
    <property type="entry name" value="Histone H3 K4-specific methyltransferase SET7/9 N-terminal domain"/>
    <property type="match status" value="1"/>
</dbReference>
<accession>A0ABU5S4L3</accession>
<dbReference type="Gene3D" id="2.20.110.10">
    <property type="entry name" value="Histone H3 K4-specific methyltransferase SET7/9 N-terminal domain"/>
    <property type="match status" value="1"/>
</dbReference>
<dbReference type="Pfam" id="PF07661">
    <property type="entry name" value="MORN_2"/>
    <property type="match status" value="3"/>
</dbReference>
<protein>
    <recommendedName>
        <fullName evidence="3">Toxin-antitoxin system YwqK family antitoxin</fullName>
    </recommendedName>
</protein>
<name>A0ABU5S4L3_9BACT</name>